<reference evidence="1" key="1">
    <citation type="journal article" date="2023" name="Mol. Phylogenet. Evol.">
        <title>Genome-scale phylogeny and comparative genomics of the fungal order Sordariales.</title>
        <authorList>
            <person name="Hensen N."/>
            <person name="Bonometti L."/>
            <person name="Westerberg I."/>
            <person name="Brannstrom I.O."/>
            <person name="Guillou S."/>
            <person name="Cros-Aarteil S."/>
            <person name="Calhoun S."/>
            <person name="Haridas S."/>
            <person name="Kuo A."/>
            <person name="Mondo S."/>
            <person name="Pangilinan J."/>
            <person name="Riley R."/>
            <person name="LaButti K."/>
            <person name="Andreopoulos B."/>
            <person name="Lipzen A."/>
            <person name="Chen C."/>
            <person name="Yan M."/>
            <person name="Daum C."/>
            <person name="Ng V."/>
            <person name="Clum A."/>
            <person name="Steindorff A."/>
            <person name="Ohm R.A."/>
            <person name="Martin F."/>
            <person name="Silar P."/>
            <person name="Natvig D.O."/>
            <person name="Lalanne C."/>
            <person name="Gautier V."/>
            <person name="Ament-Velasquez S.L."/>
            <person name="Kruys A."/>
            <person name="Hutchinson M.I."/>
            <person name="Powell A.J."/>
            <person name="Barry K."/>
            <person name="Miller A.N."/>
            <person name="Grigoriev I.V."/>
            <person name="Debuchy R."/>
            <person name="Gladieux P."/>
            <person name="Hiltunen Thoren M."/>
            <person name="Johannesson H."/>
        </authorList>
    </citation>
    <scope>NUCLEOTIDE SEQUENCE</scope>
    <source>
        <strain evidence="1">CBS 118394</strain>
    </source>
</reference>
<name>A0AAE0M8W2_9PEZI</name>
<gene>
    <name evidence="1" type="ORF">B0H66DRAFT_620670</name>
</gene>
<reference evidence="1" key="2">
    <citation type="submission" date="2023-06" db="EMBL/GenBank/DDBJ databases">
        <authorList>
            <consortium name="Lawrence Berkeley National Laboratory"/>
            <person name="Haridas S."/>
            <person name="Hensen N."/>
            <person name="Bonometti L."/>
            <person name="Westerberg I."/>
            <person name="Brannstrom I.O."/>
            <person name="Guillou S."/>
            <person name="Cros-Aarteil S."/>
            <person name="Calhoun S."/>
            <person name="Kuo A."/>
            <person name="Mondo S."/>
            <person name="Pangilinan J."/>
            <person name="Riley R."/>
            <person name="Labutti K."/>
            <person name="Andreopoulos B."/>
            <person name="Lipzen A."/>
            <person name="Chen C."/>
            <person name="Yanf M."/>
            <person name="Daum C."/>
            <person name="Ng V."/>
            <person name="Clum A."/>
            <person name="Steindorff A."/>
            <person name="Ohm R."/>
            <person name="Martin F."/>
            <person name="Silar P."/>
            <person name="Natvig D."/>
            <person name="Lalanne C."/>
            <person name="Gautier V."/>
            <person name="Ament-Velasquez S.L."/>
            <person name="Kruys A."/>
            <person name="Hutchinson M.I."/>
            <person name="Powell A.J."/>
            <person name="Barry K."/>
            <person name="Miller A.N."/>
            <person name="Grigoriev I.V."/>
            <person name="Debuchy R."/>
            <person name="Gladieux P."/>
            <person name="Thoren M.H."/>
            <person name="Johannesson H."/>
        </authorList>
    </citation>
    <scope>NUCLEOTIDE SEQUENCE</scope>
    <source>
        <strain evidence="1">CBS 118394</strain>
    </source>
</reference>
<sequence>MALSKGLTRNKETVFRTVTVLRATVPADPHRTLFEMSEFLEKGSIIGNPQISVAILYNKITIFSGLFIEALGSVVSYDTQDKLEGGKLDLDDEANAVELETRIHVELVLDYVGTILKAPIAQERVCYQRDVPTCTYRMLRYPFRPGGTVYVISDEAEDAYVVDSIEMEKFSLSSLDTKVVTIRPFKDERPITSLDAVPCKIFDKSETVTNGRAYADPTSYYGLEGNTPKFKPVSSGTSDTVTARNFSSFTKARNTDKLKMHTPGASYDNLSIKKIGSFVDDSDRRIGYLLCSRKL</sequence>
<dbReference type="Proteomes" id="UP001283341">
    <property type="component" value="Unassembled WGS sequence"/>
</dbReference>
<dbReference type="AlphaFoldDB" id="A0AAE0M8W2"/>
<evidence type="ECO:0000313" key="1">
    <source>
        <dbReference type="EMBL" id="KAK3322848.1"/>
    </source>
</evidence>
<accession>A0AAE0M8W2</accession>
<evidence type="ECO:0000313" key="2">
    <source>
        <dbReference type="Proteomes" id="UP001283341"/>
    </source>
</evidence>
<proteinExistence type="predicted"/>
<comment type="caution">
    <text evidence="1">The sequence shown here is derived from an EMBL/GenBank/DDBJ whole genome shotgun (WGS) entry which is preliminary data.</text>
</comment>
<organism evidence="1 2">
    <name type="scientific">Apodospora peruviana</name>
    <dbReference type="NCBI Taxonomy" id="516989"/>
    <lineage>
        <taxon>Eukaryota</taxon>
        <taxon>Fungi</taxon>
        <taxon>Dikarya</taxon>
        <taxon>Ascomycota</taxon>
        <taxon>Pezizomycotina</taxon>
        <taxon>Sordariomycetes</taxon>
        <taxon>Sordariomycetidae</taxon>
        <taxon>Sordariales</taxon>
        <taxon>Lasiosphaeriaceae</taxon>
        <taxon>Apodospora</taxon>
    </lineage>
</organism>
<dbReference type="EMBL" id="JAUEDM010000003">
    <property type="protein sequence ID" value="KAK3322848.1"/>
    <property type="molecule type" value="Genomic_DNA"/>
</dbReference>
<keyword evidence="2" id="KW-1185">Reference proteome</keyword>
<protein>
    <submittedName>
        <fullName evidence="1">Uncharacterized protein</fullName>
    </submittedName>
</protein>